<proteinExistence type="predicted"/>
<reference evidence="1" key="1">
    <citation type="submission" date="2021-03" db="EMBL/GenBank/DDBJ databases">
        <title>Draft genome sequence of rust myrtle Austropuccinia psidii MF-1, a brazilian biotype.</title>
        <authorList>
            <person name="Quecine M.C."/>
            <person name="Pachon D.M.R."/>
            <person name="Bonatelli M.L."/>
            <person name="Correr F.H."/>
            <person name="Franceschini L.M."/>
            <person name="Leite T.F."/>
            <person name="Margarido G.R.A."/>
            <person name="Almeida C.A."/>
            <person name="Ferrarezi J.A."/>
            <person name="Labate C.A."/>
        </authorList>
    </citation>
    <scope>NUCLEOTIDE SEQUENCE</scope>
    <source>
        <strain evidence="1">MF-1</strain>
    </source>
</reference>
<evidence type="ECO:0000313" key="1">
    <source>
        <dbReference type="EMBL" id="MBW0477577.1"/>
    </source>
</evidence>
<accession>A0A9Q3C5L6</accession>
<dbReference type="Proteomes" id="UP000765509">
    <property type="component" value="Unassembled WGS sequence"/>
</dbReference>
<keyword evidence="2" id="KW-1185">Reference proteome</keyword>
<gene>
    <name evidence="1" type="ORF">O181_017292</name>
</gene>
<dbReference type="AlphaFoldDB" id="A0A9Q3C5L6"/>
<dbReference type="EMBL" id="AVOT02004864">
    <property type="protein sequence ID" value="MBW0477577.1"/>
    <property type="molecule type" value="Genomic_DNA"/>
</dbReference>
<protein>
    <submittedName>
        <fullName evidence="1">Uncharacterized protein</fullName>
    </submittedName>
</protein>
<sequence>MRPKAAKGARLDPKYKWAFLSQYWPPISPVPQMAKRTPGPKLAILSPGICQSSEATRSSSASFPLHSGERLFFQHSSKCNSKRLTSIQSVVKASSTSVFLGQLNWHIQVVFKQAGWPWPFWANSYSTVGIPSHSSILKMARSALTQKGQYSQESTLQHQSSTFSHIWATSSSLGTFSKY</sequence>
<evidence type="ECO:0000313" key="2">
    <source>
        <dbReference type="Proteomes" id="UP000765509"/>
    </source>
</evidence>
<comment type="caution">
    <text evidence="1">The sequence shown here is derived from an EMBL/GenBank/DDBJ whole genome shotgun (WGS) entry which is preliminary data.</text>
</comment>
<organism evidence="1 2">
    <name type="scientific">Austropuccinia psidii MF-1</name>
    <dbReference type="NCBI Taxonomy" id="1389203"/>
    <lineage>
        <taxon>Eukaryota</taxon>
        <taxon>Fungi</taxon>
        <taxon>Dikarya</taxon>
        <taxon>Basidiomycota</taxon>
        <taxon>Pucciniomycotina</taxon>
        <taxon>Pucciniomycetes</taxon>
        <taxon>Pucciniales</taxon>
        <taxon>Sphaerophragmiaceae</taxon>
        <taxon>Austropuccinia</taxon>
    </lineage>
</organism>
<name>A0A9Q3C5L6_9BASI</name>